<keyword evidence="2" id="KW-1185">Reference proteome</keyword>
<reference evidence="1" key="1">
    <citation type="submission" date="2021-06" db="EMBL/GenBank/DDBJ databases">
        <title>Parelaphostrongylus tenuis whole genome reference sequence.</title>
        <authorList>
            <person name="Garwood T.J."/>
            <person name="Larsen P.A."/>
            <person name="Fountain-Jones N.M."/>
            <person name="Garbe J.R."/>
            <person name="Macchietto M.G."/>
            <person name="Kania S.A."/>
            <person name="Gerhold R.W."/>
            <person name="Richards J.E."/>
            <person name="Wolf T.M."/>
        </authorList>
    </citation>
    <scope>NUCLEOTIDE SEQUENCE</scope>
    <source>
        <strain evidence="1">MNPRO001-30</strain>
        <tissue evidence="1">Meninges</tissue>
    </source>
</reference>
<evidence type="ECO:0000313" key="2">
    <source>
        <dbReference type="Proteomes" id="UP001196413"/>
    </source>
</evidence>
<name>A0AAD5QYQ3_PARTN</name>
<sequence>MKNIIRGIQQQHPFLTEKFRMVLRTDVFDSCARIVNLTPNITPACFWPLWVPRGVFGSEFRNPTRCSSTRKNRVLVFRDKRQTRSKIHVNVE</sequence>
<proteinExistence type="predicted"/>
<dbReference type="EMBL" id="JAHQIW010005530">
    <property type="protein sequence ID" value="KAJ1366343.1"/>
    <property type="molecule type" value="Genomic_DNA"/>
</dbReference>
<gene>
    <name evidence="1" type="ORF">KIN20_026983</name>
</gene>
<dbReference type="Proteomes" id="UP001196413">
    <property type="component" value="Unassembled WGS sequence"/>
</dbReference>
<evidence type="ECO:0000313" key="1">
    <source>
        <dbReference type="EMBL" id="KAJ1366343.1"/>
    </source>
</evidence>
<comment type="caution">
    <text evidence="1">The sequence shown here is derived from an EMBL/GenBank/DDBJ whole genome shotgun (WGS) entry which is preliminary data.</text>
</comment>
<protein>
    <submittedName>
        <fullName evidence="1">Uncharacterized protein</fullName>
    </submittedName>
</protein>
<accession>A0AAD5QYQ3</accession>
<dbReference type="AlphaFoldDB" id="A0AAD5QYQ3"/>
<organism evidence="1 2">
    <name type="scientific">Parelaphostrongylus tenuis</name>
    <name type="common">Meningeal worm</name>
    <dbReference type="NCBI Taxonomy" id="148309"/>
    <lineage>
        <taxon>Eukaryota</taxon>
        <taxon>Metazoa</taxon>
        <taxon>Ecdysozoa</taxon>
        <taxon>Nematoda</taxon>
        <taxon>Chromadorea</taxon>
        <taxon>Rhabditida</taxon>
        <taxon>Rhabditina</taxon>
        <taxon>Rhabditomorpha</taxon>
        <taxon>Strongyloidea</taxon>
        <taxon>Metastrongylidae</taxon>
        <taxon>Parelaphostrongylus</taxon>
    </lineage>
</organism>